<dbReference type="InterPro" id="IPR036390">
    <property type="entry name" value="WH_DNA-bd_sf"/>
</dbReference>
<evidence type="ECO:0000313" key="2">
    <source>
        <dbReference type="EMBL" id="KPM50068.1"/>
    </source>
</evidence>
<dbReference type="Gene3D" id="3.90.79.10">
    <property type="entry name" value="Nucleoside Triphosphate Pyrophosphohydrolase"/>
    <property type="match status" value="1"/>
</dbReference>
<dbReference type="SUPFAM" id="SSF55811">
    <property type="entry name" value="Nudix"/>
    <property type="match status" value="1"/>
</dbReference>
<dbReference type="EMBL" id="LGTQ01000005">
    <property type="protein sequence ID" value="KPM50068.1"/>
    <property type="molecule type" value="Genomic_DNA"/>
</dbReference>
<dbReference type="PROSITE" id="PS51462">
    <property type="entry name" value="NUDIX"/>
    <property type="match status" value="1"/>
</dbReference>
<dbReference type="RefSeq" id="WP_055144962.1">
    <property type="nucleotide sequence ID" value="NZ_JXSZ01000005.1"/>
</dbReference>
<dbReference type="PANTHER" id="PTHR43736:SF4">
    <property type="entry name" value="SLR1690 PROTEIN"/>
    <property type="match status" value="1"/>
</dbReference>
<dbReference type="SUPFAM" id="SSF46785">
    <property type="entry name" value="Winged helix' DNA-binding domain"/>
    <property type="match status" value="1"/>
</dbReference>
<dbReference type="Proteomes" id="UP000050454">
    <property type="component" value="Unassembled WGS sequence"/>
</dbReference>
<dbReference type="InterPro" id="IPR036388">
    <property type="entry name" value="WH-like_DNA-bd_sf"/>
</dbReference>
<dbReference type="Gene3D" id="1.10.10.10">
    <property type="entry name" value="Winged helix-like DNA-binding domain superfamily/Winged helix DNA-binding domain"/>
    <property type="match status" value="1"/>
</dbReference>
<dbReference type="AlphaFoldDB" id="A0A0N8HAG0"/>
<dbReference type="Pfam" id="PF21906">
    <property type="entry name" value="WHD_NrtR"/>
    <property type="match status" value="1"/>
</dbReference>
<feature type="domain" description="Nudix hydrolase" evidence="1">
    <location>
        <begin position="12"/>
        <end position="142"/>
    </location>
</feature>
<sequence>MLDQYGKQTKCLVALDSIIFGFDGSKLKLLLVKRGIEESKNIWSLMGGWLQPNESLDEAAIRVLKDLTGLENIYLEQLSVFGRPDRDPIERTVSVTYFALINSTDYENFDSGSYHAEWFDLDQHPELLFDHQEMVDNAISRLRNKAAFHPVGFELLPSKFTIPQLQKLYEAIFDTEFDKRNFSRRILASGLLTKLDEKQKGFSKKGAFLYELNSQNTVKAASSNLYFVPSIDRIV</sequence>
<evidence type="ECO:0000259" key="1">
    <source>
        <dbReference type="PROSITE" id="PS51462"/>
    </source>
</evidence>
<dbReference type="OrthoDB" id="9786141at2"/>
<gene>
    <name evidence="2" type="ORF">AFM12_00030</name>
</gene>
<dbReference type="InterPro" id="IPR015797">
    <property type="entry name" value="NUDIX_hydrolase-like_dom_sf"/>
</dbReference>
<name>A0A0N8HAG0_9BACT</name>
<dbReference type="PATRIC" id="fig|1605367.3.peg.1326"/>
<dbReference type="InterPro" id="IPR000086">
    <property type="entry name" value="NUDIX_hydrolase_dom"/>
</dbReference>
<dbReference type="InterPro" id="IPR054105">
    <property type="entry name" value="WHD_NrtR"/>
</dbReference>
<keyword evidence="3" id="KW-1185">Reference proteome</keyword>
<reference evidence="2 3" key="1">
    <citation type="submission" date="2015-07" db="EMBL/GenBank/DDBJ databases">
        <title>The draft genome sequence of Leadbetterella sp. JN14-9.</title>
        <authorList>
            <person name="Liu Y."/>
            <person name="Du J."/>
            <person name="Shao Z."/>
        </authorList>
    </citation>
    <scope>NUCLEOTIDE SEQUENCE [LARGE SCALE GENOMIC DNA]</scope>
    <source>
        <strain evidence="2 3">JN14-9</strain>
    </source>
</reference>
<comment type="caution">
    <text evidence="2">The sequence shown here is derived from an EMBL/GenBank/DDBJ whole genome shotgun (WGS) entry which is preliminary data.</text>
</comment>
<dbReference type="CDD" id="cd18873">
    <property type="entry name" value="NUDIX_NadM_like"/>
    <property type="match status" value="1"/>
</dbReference>
<accession>A0A0N8HAG0</accession>
<dbReference type="Pfam" id="PF00293">
    <property type="entry name" value="NUDIX"/>
    <property type="match status" value="1"/>
</dbReference>
<evidence type="ECO:0000313" key="3">
    <source>
        <dbReference type="Proteomes" id="UP000050454"/>
    </source>
</evidence>
<dbReference type="STRING" id="1605367.AFM12_00030"/>
<dbReference type="PANTHER" id="PTHR43736">
    <property type="entry name" value="ADP-RIBOSE PYROPHOSPHATASE"/>
    <property type="match status" value="1"/>
</dbReference>
<protein>
    <submittedName>
        <fullName evidence="2">DNA mismatch repair protein MutT</fullName>
    </submittedName>
</protein>
<proteinExistence type="predicted"/>
<organism evidence="2 3">
    <name type="scientific">Jiulongibacter sediminis</name>
    <dbReference type="NCBI Taxonomy" id="1605367"/>
    <lineage>
        <taxon>Bacteria</taxon>
        <taxon>Pseudomonadati</taxon>
        <taxon>Bacteroidota</taxon>
        <taxon>Cytophagia</taxon>
        <taxon>Cytophagales</taxon>
        <taxon>Leadbetterellaceae</taxon>
        <taxon>Jiulongibacter</taxon>
    </lineage>
</organism>